<feature type="compositionally biased region" description="Polar residues" evidence="1">
    <location>
        <begin position="63"/>
        <end position="80"/>
    </location>
</feature>
<feature type="compositionally biased region" description="Low complexity" evidence="1">
    <location>
        <begin position="28"/>
        <end position="46"/>
    </location>
</feature>
<protein>
    <submittedName>
        <fullName evidence="2">Uncharacterized protein</fullName>
    </submittedName>
</protein>
<keyword evidence="3" id="KW-1185">Reference proteome</keyword>
<proteinExistence type="predicted"/>
<dbReference type="EMBL" id="MU859172">
    <property type="protein sequence ID" value="KAK3950576.1"/>
    <property type="molecule type" value="Genomic_DNA"/>
</dbReference>
<gene>
    <name evidence="2" type="ORF">QBC32DRAFT_371835</name>
</gene>
<accession>A0AAN6NT71</accession>
<feature type="region of interest" description="Disordered" evidence="1">
    <location>
        <begin position="1"/>
        <end position="85"/>
    </location>
</feature>
<sequence>MSSYHTGGAGNAGSGNRSSSGGGNRPYGSAGSTSGAGAPPASGQASRTKTKISGSMMDRYLHDTTTQVSDRFSGHQNPISNDRHRSEVLRDLERRKLEAERLARLAKGN</sequence>
<comment type="caution">
    <text evidence="2">The sequence shown here is derived from an EMBL/GenBank/DDBJ whole genome shotgun (WGS) entry which is preliminary data.</text>
</comment>
<evidence type="ECO:0000313" key="3">
    <source>
        <dbReference type="Proteomes" id="UP001303222"/>
    </source>
</evidence>
<evidence type="ECO:0000313" key="2">
    <source>
        <dbReference type="EMBL" id="KAK3950576.1"/>
    </source>
</evidence>
<organism evidence="2 3">
    <name type="scientific">Pseudoneurospora amorphoporcata</name>
    <dbReference type="NCBI Taxonomy" id="241081"/>
    <lineage>
        <taxon>Eukaryota</taxon>
        <taxon>Fungi</taxon>
        <taxon>Dikarya</taxon>
        <taxon>Ascomycota</taxon>
        <taxon>Pezizomycotina</taxon>
        <taxon>Sordariomycetes</taxon>
        <taxon>Sordariomycetidae</taxon>
        <taxon>Sordariales</taxon>
        <taxon>Sordariaceae</taxon>
        <taxon>Pseudoneurospora</taxon>
    </lineage>
</organism>
<dbReference type="AlphaFoldDB" id="A0AAN6NT71"/>
<evidence type="ECO:0000256" key="1">
    <source>
        <dbReference type="SAM" id="MobiDB-lite"/>
    </source>
</evidence>
<reference evidence="2" key="1">
    <citation type="journal article" date="2023" name="Mol. Phylogenet. Evol.">
        <title>Genome-scale phylogeny and comparative genomics of the fungal order Sordariales.</title>
        <authorList>
            <person name="Hensen N."/>
            <person name="Bonometti L."/>
            <person name="Westerberg I."/>
            <person name="Brannstrom I.O."/>
            <person name="Guillou S."/>
            <person name="Cros-Aarteil S."/>
            <person name="Calhoun S."/>
            <person name="Haridas S."/>
            <person name="Kuo A."/>
            <person name="Mondo S."/>
            <person name="Pangilinan J."/>
            <person name="Riley R."/>
            <person name="LaButti K."/>
            <person name="Andreopoulos B."/>
            <person name="Lipzen A."/>
            <person name="Chen C."/>
            <person name="Yan M."/>
            <person name="Daum C."/>
            <person name="Ng V."/>
            <person name="Clum A."/>
            <person name="Steindorff A."/>
            <person name="Ohm R.A."/>
            <person name="Martin F."/>
            <person name="Silar P."/>
            <person name="Natvig D.O."/>
            <person name="Lalanne C."/>
            <person name="Gautier V."/>
            <person name="Ament-Velasquez S.L."/>
            <person name="Kruys A."/>
            <person name="Hutchinson M.I."/>
            <person name="Powell A.J."/>
            <person name="Barry K."/>
            <person name="Miller A.N."/>
            <person name="Grigoriev I.V."/>
            <person name="Debuchy R."/>
            <person name="Gladieux P."/>
            <person name="Hiltunen Thoren M."/>
            <person name="Johannesson H."/>
        </authorList>
    </citation>
    <scope>NUCLEOTIDE SEQUENCE</scope>
    <source>
        <strain evidence="2">CBS 626.80</strain>
    </source>
</reference>
<dbReference type="Proteomes" id="UP001303222">
    <property type="component" value="Unassembled WGS sequence"/>
</dbReference>
<reference evidence="2" key="2">
    <citation type="submission" date="2023-06" db="EMBL/GenBank/DDBJ databases">
        <authorList>
            <consortium name="Lawrence Berkeley National Laboratory"/>
            <person name="Mondo S.J."/>
            <person name="Hensen N."/>
            <person name="Bonometti L."/>
            <person name="Westerberg I."/>
            <person name="Brannstrom I.O."/>
            <person name="Guillou S."/>
            <person name="Cros-Aarteil S."/>
            <person name="Calhoun S."/>
            <person name="Haridas S."/>
            <person name="Kuo A."/>
            <person name="Pangilinan J."/>
            <person name="Riley R."/>
            <person name="Labutti K."/>
            <person name="Andreopoulos B."/>
            <person name="Lipzen A."/>
            <person name="Chen C."/>
            <person name="Yanf M."/>
            <person name="Daum C."/>
            <person name="Ng V."/>
            <person name="Clum A."/>
            <person name="Steindorff A."/>
            <person name="Ohm R."/>
            <person name="Martin F."/>
            <person name="Silar P."/>
            <person name="Natvig D."/>
            <person name="Lalanne C."/>
            <person name="Gautier V."/>
            <person name="Ament-Velasquez S.L."/>
            <person name="Kruys A."/>
            <person name="Hutchinson M.I."/>
            <person name="Powell A.J."/>
            <person name="Barry K."/>
            <person name="Miller A.N."/>
            <person name="Grigoriev I.V."/>
            <person name="Debuchy R."/>
            <person name="Gladieux P."/>
            <person name="Thoren M.H."/>
            <person name="Johannesson H."/>
        </authorList>
    </citation>
    <scope>NUCLEOTIDE SEQUENCE</scope>
    <source>
        <strain evidence="2">CBS 626.80</strain>
    </source>
</reference>
<name>A0AAN6NT71_9PEZI</name>